<organism evidence="3 4">
    <name type="scientific">Ridgeia piscesae</name>
    <name type="common">Tubeworm</name>
    <dbReference type="NCBI Taxonomy" id="27915"/>
    <lineage>
        <taxon>Eukaryota</taxon>
        <taxon>Metazoa</taxon>
        <taxon>Spiralia</taxon>
        <taxon>Lophotrochozoa</taxon>
        <taxon>Annelida</taxon>
        <taxon>Polychaeta</taxon>
        <taxon>Sedentaria</taxon>
        <taxon>Canalipalpata</taxon>
        <taxon>Sabellida</taxon>
        <taxon>Siboglinidae</taxon>
        <taxon>Ridgeia</taxon>
    </lineage>
</organism>
<comment type="caution">
    <text evidence="3">The sequence shown here is derived from an EMBL/GenBank/DDBJ whole genome shotgun (WGS) entry which is preliminary data.</text>
</comment>
<feature type="region of interest" description="Disordered" evidence="2">
    <location>
        <begin position="230"/>
        <end position="263"/>
    </location>
</feature>
<dbReference type="InterPro" id="IPR015267">
    <property type="entry name" value="PPP4R2"/>
</dbReference>
<dbReference type="Pfam" id="PF09184">
    <property type="entry name" value="PPP4R2"/>
    <property type="match status" value="1"/>
</dbReference>
<evidence type="ECO:0000256" key="1">
    <source>
        <dbReference type="ARBA" id="ARBA00009207"/>
    </source>
</evidence>
<sequence>MDNKEDILDALEEFGRKSSNDNVPPILEEYLLSVARTGETLFPWCKMKCLFVKKLEAVVADFEQNAPMDASEALPNVENVCFTEMTERLRNAIAKFNGIPFTIQRLCELVTNPHKHYKKTDKFLRGIEKNVMVVSTVDPHGNRIVSDQKPLMNGMDGANGFAGDMKTPEKLGMSLISPTPMNSPVTSNPHWYASMSGAGDAMASHNPWQQQQLPLAEGMSRTAEVPCVSAENGTVQRVEDRGDVSDTSSKDIHTSETPTETGEVMEKVTISAETGTPVETGAPCSVPLASNTVVSESDATPRVVDGSAAPSKGIVSQSSDDKQTDTQNSTDLSLASADEDVTESASSVDTQATKCTSPDSSDTAKGPSGGDETSHRDGEASECRNAKRQRRDSGGFDTPVIEGRVESETDTDVITDENSRPTQDTPDTVAPPDSSNVVDSERGVSPVSDSDSGAAVSATVAENTVSDSVTCSNSKEAECGESSASSQSSEGSEVVDASPSQSSDGSEVVDTSPTQSDSNDTDSGCTQTENTSSVTDGHTTVTVSDTSLAAVSDAGDVSSSHHEPMDTN</sequence>
<feature type="compositionally biased region" description="Low complexity" evidence="2">
    <location>
        <begin position="480"/>
        <end position="492"/>
    </location>
</feature>
<feature type="compositionally biased region" description="Low complexity" evidence="2">
    <location>
        <begin position="547"/>
        <end position="558"/>
    </location>
</feature>
<accession>A0AAD9UI06</accession>
<dbReference type="PANTHER" id="PTHR16487:SF0">
    <property type="entry name" value="PROTEIN PHOSPHATASE 4 REGULATORY SUBUNIT 2-RELATED"/>
    <property type="match status" value="1"/>
</dbReference>
<comment type="similarity">
    <text evidence="1">Belongs to the PPP4R2 family.</text>
</comment>
<dbReference type="GO" id="GO:0005737">
    <property type="term" value="C:cytoplasm"/>
    <property type="evidence" value="ECO:0007669"/>
    <property type="project" value="TreeGrafter"/>
</dbReference>
<feature type="compositionally biased region" description="Basic and acidic residues" evidence="2">
    <location>
        <begin position="237"/>
        <end position="254"/>
    </location>
</feature>
<feature type="compositionally biased region" description="Polar residues" evidence="2">
    <location>
        <begin position="498"/>
        <end position="546"/>
    </location>
</feature>
<gene>
    <name evidence="3" type="ORF">NP493_87g13073</name>
</gene>
<evidence type="ECO:0000256" key="2">
    <source>
        <dbReference type="SAM" id="MobiDB-lite"/>
    </source>
</evidence>
<feature type="compositionally biased region" description="Low complexity" evidence="2">
    <location>
        <begin position="443"/>
        <end position="461"/>
    </location>
</feature>
<dbReference type="PANTHER" id="PTHR16487">
    <property type="entry name" value="PPP4R2-RELATED PROTEIN"/>
    <property type="match status" value="1"/>
</dbReference>
<dbReference type="GO" id="GO:0005634">
    <property type="term" value="C:nucleus"/>
    <property type="evidence" value="ECO:0007669"/>
    <property type="project" value="TreeGrafter"/>
</dbReference>
<proteinExistence type="inferred from homology"/>
<dbReference type="GO" id="GO:0019888">
    <property type="term" value="F:protein phosphatase regulator activity"/>
    <property type="evidence" value="ECO:0007669"/>
    <property type="project" value="InterPro"/>
</dbReference>
<feature type="region of interest" description="Disordered" evidence="2">
    <location>
        <begin position="296"/>
        <end position="568"/>
    </location>
</feature>
<dbReference type="GO" id="GO:0030289">
    <property type="term" value="C:protein phosphatase 4 complex"/>
    <property type="evidence" value="ECO:0007669"/>
    <property type="project" value="InterPro"/>
</dbReference>
<feature type="compositionally biased region" description="Basic and acidic residues" evidence="2">
    <location>
        <begin position="372"/>
        <end position="385"/>
    </location>
</feature>
<dbReference type="Proteomes" id="UP001209878">
    <property type="component" value="Unassembled WGS sequence"/>
</dbReference>
<name>A0AAD9UI06_RIDPI</name>
<feature type="compositionally biased region" description="Basic and acidic residues" evidence="2">
    <location>
        <begin position="559"/>
        <end position="568"/>
    </location>
</feature>
<protein>
    <recommendedName>
        <fullName evidence="5">Serine/threonine-protein phosphatase 4 regulatory subunit 2</fullName>
    </recommendedName>
</protein>
<evidence type="ECO:0000313" key="4">
    <source>
        <dbReference type="Proteomes" id="UP001209878"/>
    </source>
</evidence>
<feature type="compositionally biased region" description="Polar residues" evidence="2">
    <location>
        <begin position="462"/>
        <end position="473"/>
    </location>
</feature>
<feature type="compositionally biased region" description="Polar residues" evidence="2">
    <location>
        <begin position="343"/>
        <end position="363"/>
    </location>
</feature>
<evidence type="ECO:0000313" key="3">
    <source>
        <dbReference type="EMBL" id="KAK2190224.1"/>
    </source>
</evidence>
<keyword evidence="4" id="KW-1185">Reference proteome</keyword>
<dbReference type="AlphaFoldDB" id="A0AAD9UI06"/>
<dbReference type="EMBL" id="JAODUO010000086">
    <property type="protein sequence ID" value="KAK2190224.1"/>
    <property type="molecule type" value="Genomic_DNA"/>
</dbReference>
<evidence type="ECO:0008006" key="5">
    <source>
        <dbReference type="Google" id="ProtNLM"/>
    </source>
</evidence>
<reference evidence="3" key="1">
    <citation type="journal article" date="2023" name="Mol. Biol. Evol.">
        <title>Third-Generation Sequencing Reveals the Adaptive Role of the Epigenome in Three Deep-Sea Polychaetes.</title>
        <authorList>
            <person name="Perez M."/>
            <person name="Aroh O."/>
            <person name="Sun Y."/>
            <person name="Lan Y."/>
            <person name="Juniper S.K."/>
            <person name="Young C.R."/>
            <person name="Angers B."/>
            <person name="Qian P.Y."/>
        </authorList>
    </citation>
    <scope>NUCLEOTIDE SEQUENCE</scope>
    <source>
        <strain evidence="3">R07B-5</strain>
    </source>
</reference>